<feature type="coiled-coil region" evidence="1">
    <location>
        <begin position="700"/>
        <end position="730"/>
    </location>
</feature>
<feature type="coiled-coil region" evidence="1">
    <location>
        <begin position="590"/>
        <end position="617"/>
    </location>
</feature>
<keyword evidence="2" id="KW-1133">Transmembrane helix</keyword>
<dbReference type="Gene3D" id="3.40.50.300">
    <property type="entry name" value="P-loop containing nucleotide triphosphate hydrolases"/>
    <property type="match status" value="2"/>
</dbReference>
<dbReference type="STRING" id="1410661.GCA_000702205_00754"/>
<feature type="transmembrane region" description="Helical" evidence="2">
    <location>
        <begin position="447"/>
        <end position="466"/>
    </location>
</feature>
<dbReference type="InterPro" id="IPR038729">
    <property type="entry name" value="Rad50/SbcC_AAA"/>
</dbReference>
<name>A0A1H5WE81_9FIRM</name>
<dbReference type="PANTHER" id="PTHR41259:SF1">
    <property type="entry name" value="DOUBLE-STRAND BREAK REPAIR RAD50 ATPASE, PUTATIVE-RELATED"/>
    <property type="match status" value="1"/>
</dbReference>
<proteinExistence type="predicted"/>
<evidence type="ECO:0000256" key="2">
    <source>
        <dbReference type="SAM" id="Phobius"/>
    </source>
</evidence>
<keyword evidence="1" id="KW-0175">Coiled coil</keyword>
<dbReference type="Proteomes" id="UP000236726">
    <property type="component" value="Unassembled WGS sequence"/>
</dbReference>
<keyword evidence="2" id="KW-0472">Membrane</keyword>
<keyword evidence="5" id="KW-1185">Reference proteome</keyword>
<feature type="transmembrane region" description="Helical" evidence="2">
    <location>
        <begin position="423"/>
        <end position="442"/>
    </location>
</feature>
<dbReference type="InterPro" id="IPR027417">
    <property type="entry name" value="P-loop_NTPase"/>
</dbReference>
<evidence type="ECO:0000259" key="3">
    <source>
        <dbReference type="Pfam" id="PF13476"/>
    </source>
</evidence>
<feature type="domain" description="Rad50/SbcC-type AAA" evidence="3">
    <location>
        <begin position="6"/>
        <end position="222"/>
    </location>
</feature>
<sequence>MRLIRCHIENFGKLSDVTIDFDKNINCINEENGWGKTTLASFIKVMFYGFENETKRDNIAKERFIYKPWQAGAYGGQLTFEENGNTYTIERIFGEKKSADTYKLINADTKLERKKLKDNIGEELFGIDLEAFKNTVFVGQQDCQLEVKPDMSAKLTDKAEVTSDLSNFEKIIQKIKDEYNSLSYNKNSVLPKLRDEISFLTVEISKKERIESELNEANENIKATKINKLAIEEKINEIADKQKKIQEVINNADKKKEYERKQKDISLEESELEELKKSIPDKKLEVSKLNEEINKANDYKYKNKSLEEMKLTSIEVGNLEKLKALFVNGVPSNTELEEIESDIKKYNEVSALKYNSVLSSEENIKWEQLKAKYKERLPETSEVEGLMRNWEDVKSLKSNVSNKNAEVTAYNNTKSNKKNSISYMLWGIAAVAIVVAIISLAVIKLPIVGLVSGAFAVVMAVLGFVLSSNKNNDELETKIANLNLEINTANETIEKLDAKVRAFLSEFNYGEFYTDDSITHALDEVNRELIQYQSFKNRKGQENSIVNDDNLELGKNIVRKLSNYYNDISEDLFEKTLYSLKSDCTEYNRLNDKQLRYENNKQSLDNIKNELLSFNDEYNLNLELNQNYVDELYRLEKNIIKYNEIEKRVIEKREELHSFEEVNDMEALMTVDANAAEKVQEYANQNNALYEKRDALINSLHVYQKTSDELSEKLDEIEKKELELESKTELYKESIFRDEILKSTEKYLEEAKQNYLKKYSNPIKEAFDSYYSILTNDDSKKYEIDAKLEIQLIEQGTSHNIAHLSAGYSDMVGLCRRLAMIDAMYTQEKPFLIFDDPFVNLDEDKIQGGKNFLKKISEKYQIIYFTCHDSRVIEN</sequence>
<dbReference type="Pfam" id="PF13476">
    <property type="entry name" value="AAA_23"/>
    <property type="match status" value="1"/>
</dbReference>
<dbReference type="GO" id="GO:0016887">
    <property type="term" value="F:ATP hydrolysis activity"/>
    <property type="evidence" value="ECO:0007669"/>
    <property type="project" value="InterPro"/>
</dbReference>
<dbReference type="AlphaFoldDB" id="A0A1H5WE81"/>
<evidence type="ECO:0000313" key="5">
    <source>
        <dbReference type="Proteomes" id="UP000236726"/>
    </source>
</evidence>
<evidence type="ECO:0000313" key="4">
    <source>
        <dbReference type="EMBL" id="SEF97680.1"/>
    </source>
</evidence>
<organism evidence="4 5">
    <name type="scientific">Lachnospira multipara</name>
    <dbReference type="NCBI Taxonomy" id="28051"/>
    <lineage>
        <taxon>Bacteria</taxon>
        <taxon>Bacillati</taxon>
        <taxon>Bacillota</taxon>
        <taxon>Clostridia</taxon>
        <taxon>Lachnospirales</taxon>
        <taxon>Lachnospiraceae</taxon>
        <taxon>Lachnospira</taxon>
    </lineage>
</organism>
<gene>
    <name evidence="4" type="ORF">SAMN05216537_1158</name>
</gene>
<feature type="coiled-coil region" evidence="1">
    <location>
        <begin position="465"/>
        <end position="506"/>
    </location>
</feature>
<reference evidence="4 5" key="1">
    <citation type="submission" date="2016-10" db="EMBL/GenBank/DDBJ databases">
        <authorList>
            <person name="de Groot N.N."/>
        </authorList>
    </citation>
    <scope>NUCLEOTIDE SEQUENCE [LARGE SCALE GENOMIC DNA]</scope>
    <source>
        <strain evidence="4 5">D15d</strain>
    </source>
</reference>
<feature type="coiled-coil region" evidence="1">
    <location>
        <begin position="158"/>
        <end position="309"/>
    </location>
</feature>
<evidence type="ECO:0000256" key="1">
    <source>
        <dbReference type="SAM" id="Coils"/>
    </source>
</evidence>
<protein>
    <submittedName>
        <fullName evidence="4">Uncharacterized protein YhaN</fullName>
    </submittedName>
</protein>
<dbReference type="CDD" id="cd00267">
    <property type="entry name" value="ABC_ATPase"/>
    <property type="match status" value="1"/>
</dbReference>
<dbReference type="GO" id="GO:0006302">
    <property type="term" value="P:double-strand break repair"/>
    <property type="evidence" value="ECO:0007669"/>
    <property type="project" value="InterPro"/>
</dbReference>
<dbReference type="EMBL" id="FNUL01000015">
    <property type="protein sequence ID" value="SEF97680.1"/>
    <property type="molecule type" value="Genomic_DNA"/>
</dbReference>
<dbReference type="SUPFAM" id="SSF52540">
    <property type="entry name" value="P-loop containing nucleoside triphosphate hydrolases"/>
    <property type="match status" value="1"/>
</dbReference>
<dbReference type="RefSeq" id="WP_103953275.1">
    <property type="nucleotide sequence ID" value="NZ_FNUL01000015.1"/>
</dbReference>
<dbReference type="PANTHER" id="PTHR41259">
    <property type="entry name" value="DOUBLE-STRAND BREAK REPAIR RAD50 ATPASE, PUTATIVE-RELATED"/>
    <property type="match status" value="1"/>
</dbReference>
<keyword evidence="2" id="KW-0812">Transmembrane</keyword>
<accession>A0A1H5WE81</accession>